<dbReference type="PANTHER" id="PTHR43610:SF1">
    <property type="entry name" value="N-ACETYLTRANSFERASE DOMAIN-CONTAINING PROTEIN"/>
    <property type="match status" value="1"/>
</dbReference>
<dbReference type="Pfam" id="PF13302">
    <property type="entry name" value="Acetyltransf_3"/>
    <property type="match status" value="1"/>
</dbReference>
<dbReference type="Proteomes" id="UP000037269">
    <property type="component" value="Unassembled WGS sequence"/>
</dbReference>
<dbReference type="InterPro" id="IPR000182">
    <property type="entry name" value="GNAT_dom"/>
</dbReference>
<evidence type="ECO:0000313" key="3">
    <source>
        <dbReference type="EMBL" id="SDJ74294.1"/>
    </source>
</evidence>
<gene>
    <name evidence="2" type="ORF">AF333_22550</name>
    <name evidence="3" type="ORF">SAMN04487909_12726</name>
</gene>
<evidence type="ECO:0000313" key="5">
    <source>
        <dbReference type="Proteomes" id="UP000182836"/>
    </source>
</evidence>
<dbReference type="OrthoDB" id="9795199at2"/>
<reference evidence="3 5" key="2">
    <citation type="submission" date="2016-10" db="EMBL/GenBank/DDBJ databases">
        <authorList>
            <person name="de Groot N.N."/>
        </authorList>
    </citation>
    <scope>NUCLEOTIDE SEQUENCE [LARGE SCALE GENOMIC DNA]</scope>
    <source>
        <strain evidence="3 5">DSM 2895</strain>
    </source>
</reference>
<evidence type="ECO:0000313" key="4">
    <source>
        <dbReference type="Proteomes" id="UP000037269"/>
    </source>
</evidence>
<dbReference type="RefSeq" id="WP_043069073.1">
    <property type="nucleotide sequence ID" value="NZ_BJOA01000170.1"/>
</dbReference>
<keyword evidence="4" id="KW-1185">Reference proteome</keyword>
<evidence type="ECO:0000259" key="1">
    <source>
        <dbReference type="PROSITE" id="PS51186"/>
    </source>
</evidence>
<dbReference type="PROSITE" id="PS51186">
    <property type="entry name" value="GNAT"/>
    <property type="match status" value="1"/>
</dbReference>
<dbReference type="EMBL" id="FNED01000027">
    <property type="protein sequence ID" value="SDJ74294.1"/>
    <property type="molecule type" value="Genomic_DNA"/>
</dbReference>
<dbReference type="GO" id="GO:0016747">
    <property type="term" value="F:acyltransferase activity, transferring groups other than amino-acyl groups"/>
    <property type="evidence" value="ECO:0007669"/>
    <property type="project" value="InterPro"/>
</dbReference>
<keyword evidence="2" id="KW-0808">Transferase</keyword>
<evidence type="ECO:0000313" key="2">
    <source>
        <dbReference type="EMBL" id="KON97798.1"/>
    </source>
</evidence>
<name>A0A0D1VUQ7_ANEMI</name>
<sequence>MELLGQRVKLRLMKEKDAEALYCIVQESPELWTYMVRKLESFEDMKKIVTEAIEDYKKGKALPFIVIDQKTNKIVGSTRLYDISFNHRTLELGSTFYSPSVQRTGINTECKYLLLQHAFEKLEMIRVQIKTDEQNKRAQKAIERLGARKEGVLRNERTLPNGRIRDAVIYSIIKEEWPLIKEKLEIYLE</sequence>
<dbReference type="SUPFAM" id="SSF55729">
    <property type="entry name" value="Acyl-CoA N-acyltransferases (Nat)"/>
    <property type="match status" value="1"/>
</dbReference>
<reference evidence="2 4" key="1">
    <citation type="submission" date="2015-07" db="EMBL/GenBank/DDBJ databases">
        <title>Fjat-14205 dsm 2895.</title>
        <authorList>
            <person name="Liu B."/>
            <person name="Wang J."/>
            <person name="Zhu Y."/>
            <person name="Liu G."/>
            <person name="Chen Q."/>
            <person name="Chen Z."/>
            <person name="Lan J."/>
            <person name="Che J."/>
            <person name="Ge C."/>
            <person name="Shi H."/>
            <person name="Pan Z."/>
            <person name="Liu X."/>
        </authorList>
    </citation>
    <scope>NUCLEOTIDE SEQUENCE [LARGE SCALE GENOMIC DNA]</scope>
    <source>
        <strain evidence="2 4">DSM 2895</strain>
    </source>
</reference>
<dbReference type="GeneID" id="42307916"/>
<dbReference type="AlphaFoldDB" id="A0A0D1VUQ7"/>
<dbReference type="Proteomes" id="UP000182836">
    <property type="component" value="Unassembled WGS sequence"/>
</dbReference>
<dbReference type="PATRIC" id="fig|47500.12.peg.2714"/>
<dbReference type="InterPro" id="IPR016181">
    <property type="entry name" value="Acyl_CoA_acyltransferase"/>
</dbReference>
<feature type="domain" description="N-acetyltransferase" evidence="1">
    <location>
        <begin position="8"/>
        <end position="175"/>
    </location>
</feature>
<dbReference type="EMBL" id="LGUG01000004">
    <property type="protein sequence ID" value="KON97798.1"/>
    <property type="molecule type" value="Genomic_DNA"/>
</dbReference>
<dbReference type="STRING" id="47500.AF333_22550"/>
<dbReference type="Gene3D" id="3.40.630.30">
    <property type="match status" value="1"/>
</dbReference>
<accession>A0A0D1VUQ7</accession>
<dbReference type="PANTHER" id="PTHR43610">
    <property type="entry name" value="BLL6696 PROTEIN"/>
    <property type="match status" value="1"/>
</dbReference>
<proteinExistence type="predicted"/>
<organism evidence="2 4">
    <name type="scientific">Aneurinibacillus migulanus</name>
    <name type="common">Bacillus migulanus</name>
    <dbReference type="NCBI Taxonomy" id="47500"/>
    <lineage>
        <taxon>Bacteria</taxon>
        <taxon>Bacillati</taxon>
        <taxon>Bacillota</taxon>
        <taxon>Bacilli</taxon>
        <taxon>Bacillales</taxon>
        <taxon>Paenibacillaceae</taxon>
        <taxon>Aneurinibacillus group</taxon>
        <taxon>Aneurinibacillus</taxon>
    </lineage>
</organism>
<protein>
    <submittedName>
        <fullName evidence="3">Acetyltransferase (GNAT) domain-containing protein</fullName>
    </submittedName>
    <submittedName>
        <fullName evidence="2">GNAT family acetyltransferase</fullName>
    </submittedName>
</protein>